<feature type="non-terminal residue" evidence="1">
    <location>
        <position position="41"/>
    </location>
</feature>
<sequence>WTSETASICCKSRMSRLDLQGAIALVRQQSQLAFQRQATTT</sequence>
<protein>
    <submittedName>
        <fullName evidence="1">Uncharacterized protein</fullName>
    </submittedName>
</protein>
<dbReference type="AlphaFoldDB" id="A0A6J4KTX2"/>
<proteinExistence type="predicted"/>
<evidence type="ECO:0000313" key="1">
    <source>
        <dbReference type="EMBL" id="CAA9313810.1"/>
    </source>
</evidence>
<name>A0A6J4KTX2_9CYAN</name>
<organism evidence="1">
    <name type="scientific">uncultured Leptolyngbya sp</name>
    <dbReference type="NCBI Taxonomy" id="332963"/>
    <lineage>
        <taxon>Bacteria</taxon>
        <taxon>Bacillati</taxon>
        <taxon>Cyanobacteriota</taxon>
        <taxon>Cyanophyceae</taxon>
        <taxon>Leptolyngbyales</taxon>
        <taxon>Leptolyngbyaceae</taxon>
        <taxon>Leptolyngbya group</taxon>
        <taxon>Leptolyngbya</taxon>
        <taxon>environmental samples</taxon>
    </lineage>
</organism>
<reference evidence="1" key="1">
    <citation type="submission" date="2020-02" db="EMBL/GenBank/DDBJ databases">
        <authorList>
            <person name="Meier V. D."/>
        </authorList>
    </citation>
    <scope>NUCLEOTIDE SEQUENCE</scope>
    <source>
        <strain evidence="1">AVDCRST_MAG94</strain>
    </source>
</reference>
<accession>A0A6J4KTX2</accession>
<feature type="non-terminal residue" evidence="1">
    <location>
        <position position="1"/>
    </location>
</feature>
<gene>
    <name evidence="1" type="ORF">AVDCRST_MAG94-1113</name>
</gene>
<dbReference type="EMBL" id="CADCTY010000375">
    <property type="protein sequence ID" value="CAA9313810.1"/>
    <property type="molecule type" value="Genomic_DNA"/>
</dbReference>